<evidence type="ECO:0000313" key="1">
    <source>
        <dbReference type="EMBL" id="MDJ1180034.1"/>
    </source>
</evidence>
<organism evidence="1 2">
    <name type="scientific">Roseofilum halophilum BLCC-M91</name>
    <dbReference type="NCBI Taxonomy" id="3022259"/>
    <lineage>
        <taxon>Bacteria</taxon>
        <taxon>Bacillati</taxon>
        <taxon>Cyanobacteriota</taxon>
        <taxon>Cyanophyceae</taxon>
        <taxon>Desertifilales</taxon>
        <taxon>Desertifilaceae</taxon>
        <taxon>Roseofilum</taxon>
        <taxon>Roseofilum halophilum</taxon>
    </lineage>
</organism>
<accession>A0ABT7BNA7</accession>
<reference evidence="1 2" key="1">
    <citation type="submission" date="2023-01" db="EMBL/GenBank/DDBJ databases">
        <title>Novel diversity within Roseofilum (Cyanobacteria; Desertifilaceae) from marine benthic mats with descriptions of four novel species.</title>
        <authorList>
            <person name="Wang Y."/>
            <person name="Berthold D.E."/>
            <person name="Hu J."/>
            <person name="Lefler F.W."/>
            <person name="Laughinghouse H.D. IV."/>
        </authorList>
    </citation>
    <scope>NUCLEOTIDE SEQUENCE [LARGE SCALE GENOMIC DNA]</scope>
    <source>
        <strain evidence="1 2">BLCC-M91</strain>
    </source>
</reference>
<sequence length="1096" mass="123373">MVTGRSLIASTAGVKRAKQALKRRHLTQKAIAYELAIASWSTVSKFFNSKPVDRGIFMEICHTLELDWQEVVEDFQSDSLTQWLEETEELEPQEAVSPLIRQAFTSKAVTLEALQQNTLRARAALNPYILPTIPRQTLIDKCLSQVNRGWEGNRGQVISILGPAGYGKSTILGTVFDELANLIHERQTGWLGLVRCDDFMESAESFATEILQLSTDSHSLEDIIRNPLLLALLCDLFAESETVPEDLTVSQLYGIYWDWKIARVRHSSQSATVGLAKEKLSLKLAQSLYHQSGDRLRDTIYQTSLDLSDREFEAYSALKSEGVLKDLGSGRISFFHQTFLEYAIARWLNSTAEGEEAKQELFQTLDTLAHSQSQYYIWAIFRQLLTLLPLAEFYQVNEFIDRTQLLPFRSLAFAAISRSDRESVSILVSLLQIALHQSYLFQETLLIAANSAPRTHTPVLWDMVVQLLPVVSQSLINKAIDVAADLFVHLPDSNGIHFAQVLQAFLNRNYGEAQDPHYALQQQYQVLGQWIGQYYRSLTELKTPRVNPGILRVLSDRYFQFGSRGRALIFQLHQLPGATLDTQEKLFQVALTQPPSESFLEKPPAQTLLGQMYQDFRQSNILGYPSWLNLLYASLPARWHEVTAAGVGMQAMSDTELLTTLIHQSLLPASEDNTSKELSRHRAIAIETVCKSPGASAVIAVLLAIPIEEIPRSRFSLACQLIRFCAQTTHSDDALAIAQWLTPAIAENPSDVLKTLDTLAFYIPETQDYIGAQWQAWLPQLPVKTVNQILNKPKFVPDSLEPFLLQLNNKQARGVLVKLYHRQALQDSEPALSALLSLSLDVSKEVSQRAIRALLDLIEHGYAIPHAPILAVLSQSPVVGVRQTAMMVLIERVNQQQATEAEQLEVFRATEQEQSPEVLQLLYKLAEAVFWYYGNTRQSIPRLPSVTIPEPFTQAFFALTQRIEQQQRPDLIDTVSKQAFLAFTRLVLISEGRWIPELCHGTRFFLRSSDISKKMDRLVLSGLLHKLAQHNPQFLGAIVREDCFSATGSMPVANQLALVAAIINEQGKYSPLLNEILDSEQFPDSVKSRILQARMQ</sequence>
<evidence type="ECO:0008006" key="3">
    <source>
        <dbReference type="Google" id="ProtNLM"/>
    </source>
</evidence>
<dbReference type="RefSeq" id="WP_283763337.1">
    <property type="nucleotide sequence ID" value="NZ_JAQPOK010000101.1"/>
</dbReference>
<gene>
    <name evidence="1" type="ORF">PJF56_14290</name>
</gene>
<comment type="caution">
    <text evidence="1">The sequence shown here is derived from an EMBL/GenBank/DDBJ whole genome shotgun (WGS) entry which is preliminary data.</text>
</comment>
<dbReference type="SUPFAM" id="SSF48371">
    <property type="entry name" value="ARM repeat"/>
    <property type="match status" value="1"/>
</dbReference>
<evidence type="ECO:0000313" key="2">
    <source>
        <dbReference type="Proteomes" id="UP001231370"/>
    </source>
</evidence>
<keyword evidence="2" id="KW-1185">Reference proteome</keyword>
<dbReference type="Proteomes" id="UP001231370">
    <property type="component" value="Unassembled WGS sequence"/>
</dbReference>
<protein>
    <recommendedName>
        <fullName evidence="3">HTH cro/C1-type domain-containing protein</fullName>
    </recommendedName>
</protein>
<dbReference type="InterPro" id="IPR016024">
    <property type="entry name" value="ARM-type_fold"/>
</dbReference>
<name>A0ABT7BNA7_9CYAN</name>
<dbReference type="EMBL" id="JAQPOK010000101">
    <property type="protein sequence ID" value="MDJ1180034.1"/>
    <property type="molecule type" value="Genomic_DNA"/>
</dbReference>
<proteinExistence type="predicted"/>